<protein>
    <recommendedName>
        <fullName evidence="5">Teneurin-like YD-shell domain-containing protein</fullName>
    </recommendedName>
</protein>
<feature type="region of interest" description="Disordered" evidence="4">
    <location>
        <begin position="989"/>
        <end position="1012"/>
    </location>
</feature>
<keyword evidence="3" id="KW-1015">Disulfide bond</keyword>
<name>A0A7R9KJT1_9ACAR</name>
<keyword evidence="7" id="KW-1185">Reference proteome</keyword>
<dbReference type="EMBL" id="CAJPIZ010002129">
    <property type="protein sequence ID" value="CAG2104579.1"/>
    <property type="molecule type" value="Genomic_DNA"/>
</dbReference>
<dbReference type="OrthoDB" id="442731at2759"/>
<feature type="domain" description="Teneurin-like YD-shell" evidence="5">
    <location>
        <begin position="24"/>
        <end position="947"/>
    </location>
</feature>
<dbReference type="Gene3D" id="2.180.10.10">
    <property type="entry name" value="RHS repeat-associated core"/>
    <property type="match status" value="2"/>
</dbReference>
<dbReference type="InterPro" id="IPR051216">
    <property type="entry name" value="Teneurin"/>
</dbReference>
<keyword evidence="2" id="KW-0677">Repeat</keyword>
<dbReference type="AlphaFoldDB" id="A0A7R9KJT1"/>
<dbReference type="GO" id="GO:0008045">
    <property type="term" value="P:motor neuron axon guidance"/>
    <property type="evidence" value="ECO:0007669"/>
    <property type="project" value="TreeGrafter"/>
</dbReference>
<dbReference type="EMBL" id="OC856704">
    <property type="protein sequence ID" value="CAD7624149.1"/>
    <property type="molecule type" value="Genomic_DNA"/>
</dbReference>
<reference evidence="6" key="1">
    <citation type="submission" date="2020-11" db="EMBL/GenBank/DDBJ databases">
        <authorList>
            <person name="Tran Van P."/>
        </authorList>
    </citation>
    <scope>NUCLEOTIDE SEQUENCE</scope>
</reference>
<organism evidence="6">
    <name type="scientific">Medioppia subpectinata</name>
    <dbReference type="NCBI Taxonomy" id="1979941"/>
    <lineage>
        <taxon>Eukaryota</taxon>
        <taxon>Metazoa</taxon>
        <taxon>Ecdysozoa</taxon>
        <taxon>Arthropoda</taxon>
        <taxon>Chelicerata</taxon>
        <taxon>Arachnida</taxon>
        <taxon>Acari</taxon>
        <taxon>Acariformes</taxon>
        <taxon>Sarcoptiformes</taxon>
        <taxon>Oribatida</taxon>
        <taxon>Brachypylina</taxon>
        <taxon>Oppioidea</taxon>
        <taxon>Oppiidae</taxon>
        <taxon>Medioppia</taxon>
    </lineage>
</organism>
<dbReference type="InterPro" id="IPR056823">
    <property type="entry name" value="TEN-like_YD-shell"/>
</dbReference>
<dbReference type="Proteomes" id="UP000759131">
    <property type="component" value="Unassembled WGS sequence"/>
</dbReference>
<evidence type="ECO:0000256" key="3">
    <source>
        <dbReference type="ARBA" id="ARBA00023157"/>
    </source>
</evidence>
<dbReference type="PANTHER" id="PTHR11219">
    <property type="entry name" value="TENEURIN AND N-ACETYLGLUCOSAMINE-1-PHOSPHODIESTER ALPHA-N-ACETYLGLUCOSAMINIDASE"/>
    <property type="match status" value="1"/>
</dbReference>
<evidence type="ECO:0000313" key="6">
    <source>
        <dbReference type="EMBL" id="CAD7624149.1"/>
    </source>
</evidence>
<accession>A0A7R9KJT1</accession>
<dbReference type="PANTHER" id="PTHR11219:SF69">
    <property type="entry name" value="TENEURIN-A"/>
    <property type="match status" value="1"/>
</dbReference>
<dbReference type="Pfam" id="PF23538">
    <property type="entry name" value="Teneurin_ABD"/>
    <property type="match status" value="1"/>
</dbReference>
<sequence>MADAGNLRLLSAVPYIPQPDEQFEFQIAFPDGQELYVFNKYGQHTTTRSIITGRSLYTFLYNVNTSFGKLSAVTDASGNKVSFIRDSGNSLHTIETTRGQKCRVLTNKQGFLEQFVNPDNLTTKFAYDSSGLLVSRSDSAGHSFFYFYDGSGRLVRFVRPTGVSTELVFDFSHNGAHVSAVDSSSDSSQIKTTIVKVRGESFNTYENGIELKTFVHLDGSVEVETPWRDVVYWEAQPHKVLLSYLPVQAGMFPVLMRQTTTSTATITSSANVQKPWIGWDYDVKYNRRSDRERSVAAVERILVINETQFLSVEYDWIANREILYNNSRRPFLFVQYDDSSRPVQWLPKESRLPLNMMYDRFGRLSGWQEGQHSETYGYDRMGHLSEIRFSDTTALKNSYEDGKMSPTKIALRSGRKYLYSYDDNGGLRAITTPKGTKHSFRLEVSLNFYKLVYTPPNGGPLNAYVIYMDSEHRPVMKTYPQDWGKVLYLYNNRSQPTEVVFGAGKVEKVYHKWTGLLAKELWQYEEQRIVSQFEYTGALLTKQYHQFVSAYLLSNLVFSYQYDSFSRLKLLSTRVGSVSLPPIDYAYNQRTGRLEAIGNFRVYDKSQNDTLLTDGTASYSKSFDASHLLLQLSYSKSFDASHLLLQLSLVIADKEVLRMDLSYNTNGALIQSKTFMRHLGAGKVRVQNYTYDADQQLVEVMGRDHWKFSYDDNTNLATMQYMGNRIDILYDNSDRIVSFGETPYVTDANGFVVQRGEERFTYNPLGQLMRAHRPSRYDVNYMYDSRGRLSVRKDSYNNVTQYFYGDILRPHLVTHMFNNADGRVTTIIYDDQSVPLMTQVNHEVFYIACDQIRSPLLVLDHRGEVVKEVHRGPYGHVLFDSNPAFYLPIDFQGGIPDPLTGLIHFADSRVYDSLVGQWLTPDWDRLMSDLKDPQSLHAYRFNRNDPINAPADERWKMSDLNKWIHNQGIDLSAFDIGLVSLFNGCGGGGDDDRDVDDQRSPPPTTKPSHALNLPKVSAPALPIVSGFACGLQRTLNNFRMISSVDKSKACVKSEDLFESIQTNKISSESVPFGNGISVSRVGGHAVVMSAPDADPIRKDVFTQILNNTYLLDLHFVIHGNDVFYFVKNNTWRVADDLTQLQRLSTSVNTTVHENKAEDQKGGGHQ</sequence>
<dbReference type="Pfam" id="PF25023">
    <property type="entry name" value="TEN_YD-shell"/>
    <property type="match status" value="1"/>
</dbReference>
<evidence type="ECO:0000313" key="7">
    <source>
        <dbReference type="Proteomes" id="UP000759131"/>
    </source>
</evidence>
<gene>
    <name evidence="6" type="ORF">OSB1V03_LOCUS4595</name>
</gene>
<evidence type="ECO:0000259" key="5">
    <source>
        <dbReference type="Pfam" id="PF25023"/>
    </source>
</evidence>
<proteinExistence type="predicted"/>
<keyword evidence="1" id="KW-0245">EGF-like domain</keyword>
<feature type="non-terminal residue" evidence="6">
    <location>
        <position position="1165"/>
    </location>
</feature>
<evidence type="ECO:0000256" key="1">
    <source>
        <dbReference type="ARBA" id="ARBA00022536"/>
    </source>
</evidence>
<evidence type="ECO:0000256" key="4">
    <source>
        <dbReference type="SAM" id="MobiDB-lite"/>
    </source>
</evidence>
<evidence type="ECO:0000256" key="2">
    <source>
        <dbReference type="ARBA" id="ARBA00022737"/>
    </source>
</evidence>